<organism evidence="7 8">
    <name type="scientific">Fasciola gigantica</name>
    <name type="common">Giant liver fluke</name>
    <dbReference type="NCBI Taxonomy" id="46835"/>
    <lineage>
        <taxon>Eukaryota</taxon>
        <taxon>Metazoa</taxon>
        <taxon>Spiralia</taxon>
        <taxon>Lophotrochozoa</taxon>
        <taxon>Platyhelminthes</taxon>
        <taxon>Trematoda</taxon>
        <taxon>Digenea</taxon>
        <taxon>Plagiorchiida</taxon>
        <taxon>Echinostomata</taxon>
        <taxon>Echinostomatoidea</taxon>
        <taxon>Fasciolidae</taxon>
        <taxon>Fasciola</taxon>
    </lineage>
</organism>
<dbReference type="InterPro" id="IPR015943">
    <property type="entry name" value="WD40/YVTN_repeat-like_dom_sf"/>
</dbReference>
<dbReference type="Gene3D" id="2.130.10.10">
    <property type="entry name" value="YVTN repeat-like/Quinoprotein amine dehydrogenase"/>
    <property type="match status" value="3"/>
</dbReference>
<dbReference type="Pfam" id="PF23726">
    <property type="entry name" value="Beta-prop_RSE1_2nd"/>
    <property type="match status" value="3"/>
</dbReference>
<feature type="domain" description="RSE1/DDB1/CPSF1 first beta-propeller" evidence="5">
    <location>
        <begin position="71"/>
        <end position="340"/>
    </location>
</feature>
<dbReference type="GO" id="GO:0005634">
    <property type="term" value="C:nucleus"/>
    <property type="evidence" value="ECO:0007669"/>
    <property type="project" value="UniProtKB-SubCell"/>
</dbReference>
<evidence type="ECO:0000259" key="4">
    <source>
        <dbReference type="Pfam" id="PF03178"/>
    </source>
</evidence>
<evidence type="ECO:0000313" key="7">
    <source>
        <dbReference type="EMBL" id="TPP59781.1"/>
    </source>
</evidence>
<dbReference type="STRING" id="46835.A0A504YH29"/>
<dbReference type="Proteomes" id="UP000316759">
    <property type="component" value="Unassembled WGS sequence"/>
</dbReference>
<dbReference type="InterPro" id="IPR004871">
    <property type="entry name" value="RSE1/DDB1/CPSF1_C"/>
</dbReference>
<name>A0A504YH29_FASGI</name>
<evidence type="ECO:0000256" key="3">
    <source>
        <dbReference type="SAM" id="MobiDB-lite"/>
    </source>
</evidence>
<feature type="domain" description="RSE1/DDB1/CPSF1 second beta-propeller" evidence="6">
    <location>
        <begin position="785"/>
        <end position="866"/>
    </location>
</feature>
<feature type="compositionally biased region" description="Polar residues" evidence="3">
    <location>
        <begin position="1180"/>
        <end position="1242"/>
    </location>
</feature>
<evidence type="ECO:0000256" key="1">
    <source>
        <dbReference type="ARBA" id="ARBA00004123"/>
    </source>
</evidence>
<reference evidence="7 8" key="1">
    <citation type="submission" date="2019-04" db="EMBL/GenBank/DDBJ databases">
        <title>Annotation for the trematode Fasciola gigantica.</title>
        <authorList>
            <person name="Choi Y.-J."/>
        </authorList>
    </citation>
    <scope>NUCLEOTIDE SEQUENCE [LARGE SCALE GENOMIC DNA]</scope>
    <source>
        <strain evidence="7">Uganda_cow_1</strain>
    </source>
</reference>
<evidence type="ECO:0000259" key="6">
    <source>
        <dbReference type="Pfam" id="PF23726"/>
    </source>
</evidence>
<dbReference type="InterPro" id="IPR018846">
    <property type="entry name" value="Beta-prop_RSE1/DDB1/CPSF1_1st"/>
</dbReference>
<comment type="subcellular location">
    <subcellularLocation>
        <location evidence="1">Nucleus</location>
    </subcellularLocation>
</comment>
<feature type="region of interest" description="Disordered" evidence="3">
    <location>
        <begin position="1178"/>
        <end position="1250"/>
    </location>
</feature>
<dbReference type="Pfam" id="PF10433">
    <property type="entry name" value="Beta-prop_RSE1_1st"/>
    <property type="match status" value="1"/>
</dbReference>
<sequence length="1400" mass="153407">MAHFYHVTTQRPTAVIKTCTGHFTGPSDLNLLICKNTFIEVFEVTPEGLKLIRDVPINAKIVAACLFRRKDRGARIIDQGFDVLIDPGANYIVVRLYHGLLKIILLHCIGEKIGTDLLDTNQWTVNTYNVRIEEGNIVDMAFLHGYSLPTFAMIYEDELVLHVKTYEISGREPSLRNVQLTLDSIEPDSKLLIPVPRPYGGVILVGDNIIYYHTKDGPHISQYIPQAKASQVLCYTMVDAQRYLLGDMAGRLYMVHLLPEETPAIGTSLAGTSTSSVSSALRIGSIRIELLGETVTPESIAYLDNGVVFIGSTLGDSQLIRLNPDPDPERNSYITVLENFANIAPIVDMVLLENKGQNQLITCSGAYKEGSLRLIHNGIGIHELATIDQDLIKGAWCFPLQSDCFDDTIVVSMVGQTQLLMLKDDDISALRLEGFKMDEQTVYCATLSSAQSVKPNAMSIDASETTEECFLLQATTSGIRLIGIRSLRGQGCLSEWRPPSGRGVSCLSSHKSLVVVASGTELYALQIKLSIAQIYISSSNPLTSTSHRTMPHEVACIDLTPFDHARSASILGRPLSTDPPPNPNVPCVVAENVHDVFIRRLINGYYRLLMLKDDDISALRLEGFKMDEQTVYCATLSSAQSVKPNAMSIDASETTEECFLLQATTSGIRLIGIRSLRGQGCLSEWRPPSGRGVSCLSSHKSLVVVASGTELYALQIKLSIAQIYISSSNPLTSTSHRTMPHEVACIDLTPFDHARSASILGRPLSTDPPPNPNVPCVVAVGRTCLREAKRMNAGTGPSMFLKQWRSQSKVNVFVCSNHPCVIYSIKNKLIFANLNLKEVNYMTPLNGAFYSDCIALVTPSALVIGSVDEIQNLHIRTLPLEETPKRLAYQTETGSLGLITYRQEVFQEGVGFKPVRSSISLSQKVPKSASQLSKTVPSSVSALERKFREIEVSSLLIFNQSNMELLFAHSFYYSQTLIEVAISVTSIKTGNGNGSSGVLYAVGTAFLVEEEPEPTKGRIHLFQWDPEKCKLETVLVHDVNGAVYRLVDFNGRLLAAINSSVRLFDIKEDSLRLACSFNENIMVLFLRRKGDFVLVGDLMRSLTLLLYKPNVNNFEAIGRHRHPRWTTCIEILDDEHFLAAEVENNLFVVSRDSPENTQEPSVRAALAPAAGDVCFLPSPATLQRDTTGQSVSQTVDGDESTNNAASGSISVAPTIVDNSTASGSGPSTNDGRQTSNFSSARNTKGPKLDANASVSGNLVLQNNEERWPAIGYPAHMYGSVSGSLGLLIQVSPVLFAFLKEIETRLANLVVPVGGFAHDTWRAFKADRVVRMAHNFVDGDLIETLLDLNPEDKAKLVRGLRIPISMDEFGVAGSSCVSDPETRECTVADMVKIVEEMARLH</sequence>
<evidence type="ECO:0000259" key="5">
    <source>
        <dbReference type="Pfam" id="PF10433"/>
    </source>
</evidence>
<feature type="domain" description="RSE1/DDB1/CPSF1 second beta-propeller" evidence="6">
    <location>
        <begin position="611"/>
        <end position="750"/>
    </location>
</feature>
<evidence type="ECO:0000256" key="2">
    <source>
        <dbReference type="ARBA" id="ARBA00023242"/>
    </source>
</evidence>
<gene>
    <name evidence="7" type="ORF">FGIG_11017</name>
</gene>
<keyword evidence="2" id="KW-0539">Nucleus</keyword>
<dbReference type="Pfam" id="PF03178">
    <property type="entry name" value="CPSF_A"/>
    <property type="match status" value="1"/>
</dbReference>
<dbReference type="EMBL" id="SUNJ01010255">
    <property type="protein sequence ID" value="TPP59781.1"/>
    <property type="molecule type" value="Genomic_DNA"/>
</dbReference>
<dbReference type="OrthoDB" id="433457at2759"/>
<proteinExistence type="predicted"/>
<dbReference type="SUPFAM" id="SSF101908">
    <property type="entry name" value="Putative isomerase YbhE"/>
    <property type="match status" value="1"/>
</dbReference>
<evidence type="ECO:0000313" key="8">
    <source>
        <dbReference type="Proteomes" id="UP000316759"/>
    </source>
</evidence>
<protein>
    <submittedName>
        <fullName evidence="7">DNA damage-binding protein 1</fullName>
    </submittedName>
</protein>
<feature type="domain" description="RSE1/DDB1/CPSF1 C-terminal" evidence="4">
    <location>
        <begin position="953"/>
        <end position="1345"/>
    </location>
</feature>
<dbReference type="InterPro" id="IPR058543">
    <property type="entry name" value="Beta-prop_RSE1/DDB1/CPSF1_2nd"/>
</dbReference>
<accession>A0A504YH29</accession>
<dbReference type="PANTHER" id="PTHR10644">
    <property type="entry name" value="DNA REPAIR/RNA PROCESSING CPSF FAMILY"/>
    <property type="match status" value="1"/>
</dbReference>
<dbReference type="Gene3D" id="1.10.150.910">
    <property type="match status" value="1"/>
</dbReference>
<dbReference type="GO" id="GO:0003676">
    <property type="term" value="F:nucleic acid binding"/>
    <property type="evidence" value="ECO:0007669"/>
    <property type="project" value="InterPro"/>
</dbReference>
<keyword evidence="8" id="KW-1185">Reference proteome</keyword>
<feature type="domain" description="RSE1/DDB1/CPSF1 second beta-propeller" evidence="6">
    <location>
        <begin position="382"/>
        <end position="598"/>
    </location>
</feature>
<comment type="caution">
    <text evidence="7">The sequence shown here is derived from an EMBL/GenBank/DDBJ whole genome shotgun (WGS) entry which is preliminary data.</text>
</comment>
<dbReference type="InterPro" id="IPR050358">
    <property type="entry name" value="RSE1/DDB1/CFT1"/>
</dbReference>